<feature type="chain" id="PRO_5046745566" evidence="1">
    <location>
        <begin position="33"/>
        <end position="282"/>
    </location>
</feature>
<keyword evidence="1" id="KW-0732">Signal</keyword>
<accession>A0ABU1BCJ8</accession>
<evidence type="ECO:0000256" key="1">
    <source>
        <dbReference type="SAM" id="SignalP"/>
    </source>
</evidence>
<dbReference type="SUPFAM" id="SSF53850">
    <property type="entry name" value="Periplasmic binding protein-like II"/>
    <property type="match status" value="1"/>
</dbReference>
<feature type="signal peptide" evidence="1">
    <location>
        <begin position="1"/>
        <end position="32"/>
    </location>
</feature>
<dbReference type="RefSeq" id="WP_138554116.1">
    <property type="nucleotide sequence ID" value="NZ_JAVIFY010000005.1"/>
</dbReference>
<dbReference type="EMBL" id="JAVIFY010000005">
    <property type="protein sequence ID" value="MDQ9091674.1"/>
    <property type="molecule type" value="Genomic_DNA"/>
</dbReference>
<keyword evidence="3" id="KW-1185">Reference proteome</keyword>
<organism evidence="2 3">
    <name type="scientific">Pseudoalteromonas haloplanktis</name>
    <name type="common">Alteromonas haloplanktis</name>
    <dbReference type="NCBI Taxonomy" id="228"/>
    <lineage>
        <taxon>Bacteria</taxon>
        <taxon>Pseudomonadati</taxon>
        <taxon>Pseudomonadota</taxon>
        <taxon>Gammaproteobacteria</taxon>
        <taxon>Alteromonadales</taxon>
        <taxon>Pseudoalteromonadaceae</taxon>
        <taxon>Pseudoalteromonas</taxon>
    </lineage>
</organism>
<dbReference type="Proteomes" id="UP001226574">
    <property type="component" value="Unassembled WGS sequence"/>
</dbReference>
<evidence type="ECO:0000313" key="2">
    <source>
        <dbReference type="EMBL" id="MDQ9091674.1"/>
    </source>
</evidence>
<sequence length="282" mass="32271">MKENKCVRENRWCVVLLCSFCVLYLTAVQAKATELIYCYEDTRSASHFLNEGSDVPIDDPDALLAVFQRLDNKLDQVSIRYVRQPWQACLTDLRSNKVNAVIAAYRKDRTSFGQYPLSKTQQPDSKRAVSEFSSCLIGSNRFHQQWQSREVFQTKAFTLALPRGYKLNKAMTQEPFFIQHTASVEKALELIERGVADASIKLCQIGSRKIVSKNQNTALKMVYPPITKEHGYLVFSKTFYDENQSLSQRIWHTLAAQDNAKLYVEQLSKAGNTNQLASTDRY</sequence>
<evidence type="ECO:0000313" key="3">
    <source>
        <dbReference type="Proteomes" id="UP001226574"/>
    </source>
</evidence>
<proteinExistence type="predicted"/>
<gene>
    <name evidence="2" type="ORF">RC083_08735</name>
</gene>
<comment type="caution">
    <text evidence="2">The sequence shown here is derived from an EMBL/GenBank/DDBJ whole genome shotgun (WGS) entry which is preliminary data.</text>
</comment>
<protein>
    <submittedName>
        <fullName evidence="2">Amino acid ABC transporter substrate-binding protein</fullName>
    </submittedName>
</protein>
<reference evidence="2 3" key="1">
    <citation type="submission" date="2023-08" db="EMBL/GenBank/DDBJ databases">
        <title>Pseudoalteromonas haloplanktis LL1 genome.</title>
        <authorList>
            <person name="Wu S."/>
        </authorList>
    </citation>
    <scope>NUCLEOTIDE SEQUENCE [LARGE SCALE GENOMIC DNA]</scope>
    <source>
        <strain evidence="2 3">LL1</strain>
    </source>
</reference>
<name>A0ABU1BCJ8_PSEHA</name>